<reference evidence="1 2" key="1">
    <citation type="submission" date="2019-02" db="EMBL/GenBank/DDBJ databases">
        <title>Deep-cultivation of Planctomycetes and their phenomic and genomic characterization uncovers novel biology.</title>
        <authorList>
            <person name="Wiegand S."/>
            <person name="Jogler M."/>
            <person name="Boedeker C."/>
            <person name="Pinto D."/>
            <person name="Vollmers J."/>
            <person name="Rivas-Marin E."/>
            <person name="Kohn T."/>
            <person name="Peeters S.H."/>
            <person name="Heuer A."/>
            <person name="Rast P."/>
            <person name="Oberbeckmann S."/>
            <person name="Bunk B."/>
            <person name="Jeske O."/>
            <person name="Meyerdierks A."/>
            <person name="Storesund J.E."/>
            <person name="Kallscheuer N."/>
            <person name="Luecker S."/>
            <person name="Lage O.M."/>
            <person name="Pohl T."/>
            <person name="Merkel B.J."/>
            <person name="Hornburger P."/>
            <person name="Mueller R.-W."/>
            <person name="Bruemmer F."/>
            <person name="Labrenz M."/>
            <person name="Spormann A.M."/>
            <person name="Op Den Camp H."/>
            <person name="Overmann J."/>
            <person name="Amann R."/>
            <person name="Jetten M.S.M."/>
            <person name="Mascher T."/>
            <person name="Medema M.H."/>
            <person name="Devos D.P."/>
            <person name="Kaster A.-K."/>
            <person name="Ovreas L."/>
            <person name="Rohde M."/>
            <person name="Galperin M.Y."/>
            <person name="Jogler C."/>
        </authorList>
    </citation>
    <scope>NUCLEOTIDE SEQUENCE [LARGE SCALE GENOMIC DNA]</scope>
    <source>
        <strain evidence="1 2">Poly59</strain>
    </source>
</reference>
<dbReference type="AlphaFoldDB" id="A0A5C6EQT8"/>
<name>A0A5C6EQT8_9BACT</name>
<proteinExistence type="predicted"/>
<dbReference type="Proteomes" id="UP000317977">
    <property type="component" value="Unassembled WGS sequence"/>
</dbReference>
<comment type="caution">
    <text evidence="1">The sequence shown here is derived from an EMBL/GenBank/DDBJ whole genome shotgun (WGS) entry which is preliminary data.</text>
</comment>
<accession>A0A5C6EQT8</accession>
<keyword evidence="2" id="KW-1185">Reference proteome</keyword>
<gene>
    <name evidence="1" type="ORF">Poly59_30040</name>
</gene>
<protein>
    <submittedName>
        <fullName evidence="1">Uncharacterized protein</fullName>
    </submittedName>
</protein>
<sequence>MALYQLREVIRRTLAVSGRREKTLICQDASHRRSVARHCYLAGFGVSAMNLDELQAEVEKLLALLKDRQPGLMTWNMFLNERLEAVQKMIESAGVSSR</sequence>
<organism evidence="1 2">
    <name type="scientific">Rubripirellula reticaptiva</name>
    <dbReference type="NCBI Taxonomy" id="2528013"/>
    <lineage>
        <taxon>Bacteria</taxon>
        <taxon>Pseudomonadati</taxon>
        <taxon>Planctomycetota</taxon>
        <taxon>Planctomycetia</taxon>
        <taxon>Pirellulales</taxon>
        <taxon>Pirellulaceae</taxon>
        <taxon>Rubripirellula</taxon>
    </lineage>
</organism>
<dbReference type="EMBL" id="SJPX01000003">
    <property type="protein sequence ID" value="TWU51412.1"/>
    <property type="molecule type" value="Genomic_DNA"/>
</dbReference>
<evidence type="ECO:0000313" key="1">
    <source>
        <dbReference type="EMBL" id="TWU51412.1"/>
    </source>
</evidence>
<evidence type="ECO:0000313" key="2">
    <source>
        <dbReference type="Proteomes" id="UP000317977"/>
    </source>
</evidence>